<comment type="similarity">
    <text evidence="1">Belongs to the GILT family.</text>
</comment>
<reference evidence="3 4" key="1">
    <citation type="journal article" date="2015" name="Genome Biol. Evol.">
        <title>The genome of winter moth (Operophtera brumata) provides a genomic perspective on sexual dimorphism and phenology.</title>
        <authorList>
            <person name="Derks M.F."/>
            <person name="Smit S."/>
            <person name="Salis L."/>
            <person name="Schijlen E."/>
            <person name="Bossers A."/>
            <person name="Mateman C."/>
            <person name="Pijl A.S."/>
            <person name="de Ridder D."/>
            <person name="Groenen M.A."/>
            <person name="Visser M.E."/>
            <person name="Megens H.J."/>
        </authorList>
    </citation>
    <scope>NUCLEOTIDE SEQUENCE [LARGE SCALE GENOMIC DNA]</scope>
    <source>
        <strain evidence="3">WM2013NL</strain>
        <tissue evidence="3">Head and thorax</tissue>
    </source>
</reference>
<dbReference type="PANTHER" id="PTHR13234">
    <property type="entry name" value="GAMMA-INTERFERON INDUCIBLE LYSOSOMAL THIOL REDUCTASE GILT"/>
    <property type="match status" value="1"/>
</dbReference>
<keyword evidence="2" id="KW-0325">Glycoprotein</keyword>
<feature type="non-terminal residue" evidence="3">
    <location>
        <position position="136"/>
    </location>
</feature>
<keyword evidence="4" id="KW-1185">Reference proteome</keyword>
<evidence type="ECO:0000256" key="2">
    <source>
        <dbReference type="ARBA" id="ARBA00023180"/>
    </source>
</evidence>
<organism evidence="3 4">
    <name type="scientific">Operophtera brumata</name>
    <name type="common">Winter moth</name>
    <name type="synonym">Phalaena brumata</name>
    <dbReference type="NCBI Taxonomy" id="104452"/>
    <lineage>
        <taxon>Eukaryota</taxon>
        <taxon>Metazoa</taxon>
        <taxon>Ecdysozoa</taxon>
        <taxon>Arthropoda</taxon>
        <taxon>Hexapoda</taxon>
        <taxon>Insecta</taxon>
        <taxon>Pterygota</taxon>
        <taxon>Neoptera</taxon>
        <taxon>Endopterygota</taxon>
        <taxon>Lepidoptera</taxon>
        <taxon>Glossata</taxon>
        <taxon>Ditrysia</taxon>
        <taxon>Geometroidea</taxon>
        <taxon>Geometridae</taxon>
        <taxon>Larentiinae</taxon>
        <taxon>Operophtera</taxon>
    </lineage>
</organism>
<evidence type="ECO:0000313" key="4">
    <source>
        <dbReference type="Proteomes" id="UP000037510"/>
    </source>
</evidence>
<dbReference type="AlphaFoldDB" id="A0A0L7LMC1"/>
<dbReference type="STRING" id="104452.A0A0L7LMC1"/>
<dbReference type="GO" id="GO:0016671">
    <property type="term" value="F:oxidoreductase activity, acting on a sulfur group of donors, disulfide as acceptor"/>
    <property type="evidence" value="ECO:0007669"/>
    <property type="project" value="InterPro"/>
</dbReference>
<feature type="non-terminal residue" evidence="3">
    <location>
        <position position="1"/>
    </location>
</feature>
<protein>
    <submittedName>
        <fullName evidence="3">Legumaturain</fullName>
    </submittedName>
</protein>
<dbReference type="InterPro" id="IPR004911">
    <property type="entry name" value="Interferon-induced_GILT"/>
</dbReference>
<dbReference type="PANTHER" id="PTHR13234:SF71">
    <property type="entry name" value="GAMMA-INTERFERON-INDUCIBLE LYSOSOMAL THIOL REDUCTASE-LIKE PROTEIN"/>
    <property type="match status" value="1"/>
</dbReference>
<dbReference type="Pfam" id="PF03227">
    <property type="entry name" value="GILT"/>
    <property type="match status" value="1"/>
</dbReference>
<gene>
    <name evidence="3" type="ORF">OBRU01_05357</name>
</gene>
<comment type="caution">
    <text evidence="3">The sequence shown here is derived from an EMBL/GenBank/DDBJ whole genome shotgun (WGS) entry which is preliminary data.</text>
</comment>
<sequence>MKKPAAVATDKTVENGDADYEFTCQHGPAECYGNKLHACAIDVLQNITAAIRYNSCLMDYSQAGNGSDDVAANVAIKQCAKGAKGPELLKFYGEESTKSGFTSVPYVLINGAPGRVDHFKEDVCKAFSKPPPPCKQ</sequence>
<proteinExistence type="inferred from homology"/>
<dbReference type="EMBL" id="JTDY01000579">
    <property type="protein sequence ID" value="KOB76592.1"/>
    <property type="molecule type" value="Genomic_DNA"/>
</dbReference>
<evidence type="ECO:0000256" key="1">
    <source>
        <dbReference type="ARBA" id="ARBA00005679"/>
    </source>
</evidence>
<name>A0A0L7LMC1_OPEBR</name>
<evidence type="ECO:0000313" key="3">
    <source>
        <dbReference type="EMBL" id="KOB76592.1"/>
    </source>
</evidence>
<accession>A0A0L7LMC1</accession>
<dbReference type="Proteomes" id="UP000037510">
    <property type="component" value="Unassembled WGS sequence"/>
</dbReference>